<proteinExistence type="inferred from homology"/>
<dbReference type="GO" id="GO:0003700">
    <property type="term" value="F:DNA-binding transcription factor activity"/>
    <property type="evidence" value="ECO:0007669"/>
    <property type="project" value="InterPro"/>
</dbReference>
<evidence type="ECO:0000259" key="5">
    <source>
        <dbReference type="PROSITE" id="PS50888"/>
    </source>
</evidence>
<dbReference type="SUPFAM" id="SSF47459">
    <property type="entry name" value="HLH, helix-loop-helix DNA-binding domain"/>
    <property type="match status" value="1"/>
</dbReference>
<evidence type="ECO:0000256" key="4">
    <source>
        <dbReference type="SAM" id="MobiDB-lite"/>
    </source>
</evidence>
<comment type="similarity">
    <text evidence="1">Belongs to the bHLH protein family.</text>
</comment>
<dbReference type="PROSITE" id="PS50888">
    <property type="entry name" value="BHLH"/>
    <property type="match status" value="1"/>
</dbReference>
<feature type="compositionally biased region" description="Low complexity" evidence="4">
    <location>
        <begin position="9"/>
        <end position="22"/>
    </location>
</feature>
<feature type="compositionally biased region" description="Low complexity" evidence="4">
    <location>
        <begin position="107"/>
        <end position="116"/>
    </location>
</feature>
<keyword evidence="3" id="KW-0804">Transcription</keyword>
<dbReference type="Gene3D" id="4.10.280.10">
    <property type="entry name" value="Helix-loop-helix DNA-binding domain"/>
    <property type="match status" value="1"/>
</dbReference>
<dbReference type="InterPro" id="IPR045239">
    <property type="entry name" value="bHLH95_bHLH"/>
</dbReference>
<name>A0A6V7QQL4_ANACO</name>
<dbReference type="PANTHER" id="PTHR46772">
    <property type="entry name" value="BHLH DOMAIN-CONTAINING PROTEIN"/>
    <property type="match status" value="1"/>
</dbReference>
<keyword evidence="2" id="KW-0805">Transcription regulation</keyword>
<feature type="region of interest" description="Disordered" evidence="4">
    <location>
        <begin position="1"/>
        <end position="25"/>
    </location>
</feature>
<dbReference type="PANTHER" id="PTHR46772:SF6">
    <property type="entry name" value="BHLH DOMAIN-CONTAINING PROTEIN"/>
    <property type="match status" value="1"/>
</dbReference>
<reference evidence="6" key="1">
    <citation type="submission" date="2020-07" db="EMBL/GenBank/DDBJ databases">
        <authorList>
            <person name="Lin J."/>
        </authorList>
    </citation>
    <scope>NUCLEOTIDE SEQUENCE</scope>
</reference>
<accession>A0A6V7QQL4</accession>
<dbReference type="CDD" id="cd11393">
    <property type="entry name" value="bHLH_AtbHLH_like"/>
    <property type="match status" value="1"/>
</dbReference>
<organism evidence="6">
    <name type="scientific">Ananas comosus var. bracteatus</name>
    <name type="common">red pineapple</name>
    <dbReference type="NCBI Taxonomy" id="296719"/>
    <lineage>
        <taxon>Eukaryota</taxon>
        <taxon>Viridiplantae</taxon>
        <taxon>Streptophyta</taxon>
        <taxon>Embryophyta</taxon>
        <taxon>Tracheophyta</taxon>
        <taxon>Spermatophyta</taxon>
        <taxon>Magnoliopsida</taxon>
        <taxon>Liliopsida</taxon>
        <taxon>Poales</taxon>
        <taxon>Bromeliaceae</taxon>
        <taxon>Bromelioideae</taxon>
        <taxon>Ananas</taxon>
    </lineage>
</organism>
<gene>
    <name evidence="6" type="ORF">CB5_LOCUS28670</name>
</gene>
<feature type="region of interest" description="Disordered" evidence="4">
    <location>
        <begin position="89"/>
        <end position="116"/>
    </location>
</feature>
<dbReference type="EMBL" id="CAJEUB010000003">
    <property type="protein sequence ID" value="CAD1845459.1"/>
    <property type="molecule type" value="Genomic_DNA"/>
</dbReference>
<evidence type="ECO:0000256" key="2">
    <source>
        <dbReference type="ARBA" id="ARBA00023015"/>
    </source>
</evidence>
<dbReference type="SMART" id="SM00353">
    <property type="entry name" value="HLH"/>
    <property type="match status" value="1"/>
</dbReference>
<dbReference type="Pfam" id="PF00010">
    <property type="entry name" value="HLH"/>
    <property type="match status" value="1"/>
</dbReference>
<evidence type="ECO:0000256" key="1">
    <source>
        <dbReference type="ARBA" id="ARBA00005510"/>
    </source>
</evidence>
<feature type="domain" description="BHLH" evidence="5">
    <location>
        <begin position="22"/>
        <end position="72"/>
    </location>
</feature>
<dbReference type="InterPro" id="IPR044278">
    <property type="entry name" value="BHLH95-like"/>
</dbReference>
<protein>
    <recommendedName>
        <fullName evidence="5">BHLH domain-containing protein</fullName>
    </recommendedName>
</protein>
<dbReference type="InterPro" id="IPR011598">
    <property type="entry name" value="bHLH_dom"/>
</dbReference>
<evidence type="ECO:0000256" key="3">
    <source>
        <dbReference type="ARBA" id="ARBA00023163"/>
    </source>
</evidence>
<dbReference type="AlphaFoldDB" id="A0A6V7QQL4"/>
<dbReference type="InterPro" id="IPR036638">
    <property type="entry name" value="HLH_DNA-bd_sf"/>
</dbReference>
<dbReference type="GO" id="GO:0009960">
    <property type="term" value="P:endosperm development"/>
    <property type="evidence" value="ECO:0007669"/>
    <property type="project" value="InterPro"/>
</dbReference>
<evidence type="ECO:0000313" key="6">
    <source>
        <dbReference type="EMBL" id="CAD1845459.1"/>
    </source>
</evidence>
<sequence>MRRIKSLKSASASASTRSNRNSMKSDVIHMERNRREKMTEFYTILQSLVPNLFPKATRTRIIDETISYIKGLEAAIAALDARKTASAVGETTATTTTTTRDRRSGPDASSTSAVTVTAESTADTAFFGVCVAPPRTRGQRRECCECSKITGPTC</sequence>
<dbReference type="GO" id="GO:0046983">
    <property type="term" value="F:protein dimerization activity"/>
    <property type="evidence" value="ECO:0007669"/>
    <property type="project" value="InterPro"/>
</dbReference>